<dbReference type="InterPro" id="IPR012551">
    <property type="entry name" value="DUF1707_SHOCT-like"/>
</dbReference>
<feature type="region of interest" description="Disordered" evidence="1">
    <location>
        <begin position="141"/>
        <end position="192"/>
    </location>
</feature>
<dbReference type="EMBL" id="AGUD01000039">
    <property type="protein sequence ID" value="EHN12242.1"/>
    <property type="molecule type" value="Genomic_DNA"/>
</dbReference>
<reference evidence="4 5" key="1">
    <citation type="journal article" date="2013" name="Biodegradation">
        <title>Quantitative proteomic analysis of ibuprofen-degrading Patulibacter sp. strain I11.</title>
        <authorList>
            <person name="Almeida B."/>
            <person name="Kjeldal H."/>
            <person name="Lolas I."/>
            <person name="Knudsen A.D."/>
            <person name="Carvalho G."/>
            <person name="Nielsen K.L."/>
            <person name="Barreto Crespo M.T."/>
            <person name="Stensballe A."/>
            <person name="Nielsen J.L."/>
        </authorList>
    </citation>
    <scope>NUCLEOTIDE SEQUENCE [LARGE SCALE GENOMIC DNA]</scope>
    <source>
        <strain evidence="4 5">I11</strain>
    </source>
</reference>
<name>H0E232_9ACTN</name>
<evidence type="ECO:0000313" key="5">
    <source>
        <dbReference type="Proteomes" id="UP000005143"/>
    </source>
</evidence>
<feature type="compositionally biased region" description="Basic residues" evidence="1">
    <location>
        <begin position="163"/>
        <end position="175"/>
    </location>
</feature>
<feature type="transmembrane region" description="Helical" evidence="2">
    <location>
        <begin position="123"/>
        <end position="144"/>
    </location>
</feature>
<evidence type="ECO:0000256" key="1">
    <source>
        <dbReference type="SAM" id="MobiDB-lite"/>
    </source>
</evidence>
<keyword evidence="2" id="KW-0812">Transmembrane</keyword>
<protein>
    <recommendedName>
        <fullName evidence="3">DUF1707 domain-containing protein</fullName>
    </recommendedName>
</protein>
<evidence type="ECO:0000259" key="3">
    <source>
        <dbReference type="Pfam" id="PF08044"/>
    </source>
</evidence>
<feature type="domain" description="DUF1707" evidence="3">
    <location>
        <begin position="20"/>
        <end position="72"/>
    </location>
</feature>
<feature type="transmembrane region" description="Helical" evidence="2">
    <location>
        <begin position="100"/>
        <end position="117"/>
    </location>
</feature>
<sequence length="192" mass="21106">MDGDEQPGPGPREQAAPPALRASDADRERVIEALRRHTAAGRLDHEELEERLTGTLEAKTVDELAALTADLPALTEQDPHPKRPDEAVRRELKAQLAQKAGGAAAISLLCVVIWLASGASGHFWPIWVIIGTGAGVVGTSWRGLGPGGDPQSELERLREERRRGRHGHGRRRHDRHALPPAARPPHDRRRRR</sequence>
<feature type="compositionally biased region" description="Basic and acidic residues" evidence="1">
    <location>
        <begin position="153"/>
        <end position="162"/>
    </location>
</feature>
<keyword evidence="2" id="KW-0472">Membrane</keyword>
<dbReference type="PATRIC" id="fig|1097667.3.peg.841"/>
<dbReference type="Proteomes" id="UP000005143">
    <property type="component" value="Unassembled WGS sequence"/>
</dbReference>
<keyword evidence="5" id="KW-1185">Reference proteome</keyword>
<keyword evidence="2" id="KW-1133">Transmembrane helix</keyword>
<dbReference type="AlphaFoldDB" id="H0E232"/>
<proteinExistence type="predicted"/>
<dbReference type="PANTHER" id="PTHR40763">
    <property type="entry name" value="MEMBRANE PROTEIN-RELATED"/>
    <property type="match status" value="1"/>
</dbReference>
<organism evidence="4 5">
    <name type="scientific">Patulibacter medicamentivorans</name>
    <dbReference type="NCBI Taxonomy" id="1097667"/>
    <lineage>
        <taxon>Bacteria</taxon>
        <taxon>Bacillati</taxon>
        <taxon>Actinomycetota</taxon>
        <taxon>Thermoleophilia</taxon>
        <taxon>Solirubrobacterales</taxon>
        <taxon>Patulibacteraceae</taxon>
        <taxon>Patulibacter</taxon>
    </lineage>
</organism>
<dbReference type="Pfam" id="PF08044">
    <property type="entry name" value="DUF1707"/>
    <property type="match status" value="1"/>
</dbReference>
<evidence type="ECO:0000256" key="2">
    <source>
        <dbReference type="SAM" id="Phobius"/>
    </source>
</evidence>
<comment type="caution">
    <text evidence="4">The sequence shown here is derived from an EMBL/GenBank/DDBJ whole genome shotgun (WGS) entry which is preliminary data.</text>
</comment>
<evidence type="ECO:0000313" key="4">
    <source>
        <dbReference type="EMBL" id="EHN12242.1"/>
    </source>
</evidence>
<dbReference type="PANTHER" id="PTHR40763:SF4">
    <property type="entry name" value="DUF1707 DOMAIN-CONTAINING PROTEIN"/>
    <property type="match status" value="1"/>
</dbReference>
<accession>H0E232</accession>
<feature type="region of interest" description="Disordered" evidence="1">
    <location>
        <begin position="1"/>
        <end position="26"/>
    </location>
</feature>
<gene>
    <name evidence="4" type="ORF">PAI11_08450</name>
</gene>